<sequence length="45" mass="5530">MAKLTFECPKHVTQLLKLFTLLIEKLHTEMYFCQKSRMFFDYLNQ</sequence>
<organism evidence="1 2">
    <name type="scientific">Flavobacterium aquicola</name>
    <dbReference type="NCBI Taxonomy" id="1682742"/>
    <lineage>
        <taxon>Bacteria</taxon>
        <taxon>Pseudomonadati</taxon>
        <taxon>Bacteroidota</taxon>
        <taxon>Flavobacteriia</taxon>
        <taxon>Flavobacteriales</taxon>
        <taxon>Flavobacteriaceae</taxon>
        <taxon>Flavobacterium</taxon>
    </lineage>
</organism>
<name>A0A3E0E2H9_9FLAO</name>
<evidence type="ECO:0000313" key="1">
    <source>
        <dbReference type="EMBL" id="REG91146.1"/>
    </source>
</evidence>
<protein>
    <submittedName>
        <fullName evidence="1">Uncharacterized protein</fullName>
    </submittedName>
</protein>
<keyword evidence="2" id="KW-1185">Reference proteome</keyword>
<gene>
    <name evidence="1" type="ORF">C8P67_11740</name>
</gene>
<reference evidence="1 2" key="1">
    <citation type="submission" date="2018-08" db="EMBL/GenBank/DDBJ databases">
        <title>Genomic Encyclopedia of Archaeal and Bacterial Type Strains, Phase II (KMG-II): from individual species to whole genera.</title>
        <authorList>
            <person name="Goeker M."/>
        </authorList>
    </citation>
    <scope>NUCLEOTIDE SEQUENCE [LARGE SCALE GENOMIC DNA]</scope>
    <source>
        <strain evidence="1 2">DSM 100880</strain>
    </source>
</reference>
<comment type="caution">
    <text evidence="1">The sequence shown here is derived from an EMBL/GenBank/DDBJ whole genome shotgun (WGS) entry which is preliminary data.</text>
</comment>
<dbReference type="Proteomes" id="UP000257136">
    <property type="component" value="Unassembled WGS sequence"/>
</dbReference>
<accession>A0A3E0E2H9</accession>
<dbReference type="AlphaFoldDB" id="A0A3E0E2H9"/>
<dbReference type="EMBL" id="QUNI01000017">
    <property type="protein sequence ID" value="REG91146.1"/>
    <property type="molecule type" value="Genomic_DNA"/>
</dbReference>
<evidence type="ECO:0000313" key="2">
    <source>
        <dbReference type="Proteomes" id="UP000257136"/>
    </source>
</evidence>
<proteinExistence type="predicted"/>